<gene>
    <name evidence="1" type="ORF">S01H1_68171</name>
</gene>
<dbReference type="AlphaFoldDB" id="X0XZM8"/>
<comment type="caution">
    <text evidence="1">The sequence shown here is derived from an EMBL/GenBank/DDBJ whole genome shotgun (WGS) entry which is preliminary data.</text>
</comment>
<dbReference type="EMBL" id="BARS01045202">
    <property type="protein sequence ID" value="GAG30166.1"/>
    <property type="molecule type" value="Genomic_DNA"/>
</dbReference>
<name>X0XZM8_9ZZZZ</name>
<reference evidence="1" key="1">
    <citation type="journal article" date="2014" name="Front. Microbiol.">
        <title>High frequency of phylogenetically diverse reductive dehalogenase-homologous genes in deep subseafloor sedimentary metagenomes.</title>
        <authorList>
            <person name="Kawai M."/>
            <person name="Futagami T."/>
            <person name="Toyoda A."/>
            <person name="Takaki Y."/>
            <person name="Nishi S."/>
            <person name="Hori S."/>
            <person name="Arai W."/>
            <person name="Tsubouchi T."/>
            <person name="Morono Y."/>
            <person name="Uchiyama I."/>
            <person name="Ito T."/>
            <person name="Fujiyama A."/>
            <person name="Inagaki F."/>
            <person name="Takami H."/>
        </authorList>
    </citation>
    <scope>NUCLEOTIDE SEQUENCE</scope>
    <source>
        <strain evidence="1">Expedition CK06-06</strain>
    </source>
</reference>
<evidence type="ECO:0000313" key="1">
    <source>
        <dbReference type="EMBL" id="GAG30166.1"/>
    </source>
</evidence>
<sequence length="248" mass="26937">ESDVTYETTTTVSGGEDLISQLWFMEDATPLDTGQVDLRLGFGWVTASAPANLGDSDDDFVVTPSIVWGAAEGLELSVSVPIWVGDGGDVGVIDDINYDTTVGVLWRIIGQSAKCAQCEKGPFPALALSGSARIPTGCGSSGVDGELRLILTNEYDSGIRSHFNAFAQYVDRDYGDEFGRRGGMRGFGRRDRGTLEPRDFQYGFVVGLDGPLCADGAVRWVLDYMNRKGYHEGTSNMNMLETGWEWTM</sequence>
<accession>X0XZM8</accession>
<feature type="non-terminal residue" evidence="1">
    <location>
        <position position="1"/>
    </location>
</feature>
<proteinExistence type="predicted"/>
<organism evidence="1">
    <name type="scientific">marine sediment metagenome</name>
    <dbReference type="NCBI Taxonomy" id="412755"/>
    <lineage>
        <taxon>unclassified sequences</taxon>
        <taxon>metagenomes</taxon>
        <taxon>ecological metagenomes</taxon>
    </lineage>
</organism>
<protein>
    <submittedName>
        <fullName evidence="1">Uncharacterized protein</fullName>
    </submittedName>
</protein>
<feature type="non-terminal residue" evidence="1">
    <location>
        <position position="248"/>
    </location>
</feature>